<protein>
    <submittedName>
        <fullName evidence="4">NUDIX domain-containing protein</fullName>
    </submittedName>
</protein>
<evidence type="ECO:0000259" key="3">
    <source>
        <dbReference type="PROSITE" id="PS51462"/>
    </source>
</evidence>
<evidence type="ECO:0000313" key="4">
    <source>
        <dbReference type="EMBL" id="NJP93476.1"/>
    </source>
</evidence>
<dbReference type="Proteomes" id="UP000696294">
    <property type="component" value="Unassembled WGS sequence"/>
</dbReference>
<dbReference type="RefSeq" id="WP_168013572.1">
    <property type="nucleotide sequence ID" value="NZ_JAATEP010000022.1"/>
</dbReference>
<evidence type="ECO:0000256" key="2">
    <source>
        <dbReference type="ARBA" id="ARBA00022801"/>
    </source>
</evidence>
<dbReference type="InterPro" id="IPR020084">
    <property type="entry name" value="NUDIX_hydrolase_CS"/>
</dbReference>
<comment type="caution">
    <text evidence="4">The sequence shown here is derived from an EMBL/GenBank/DDBJ whole genome shotgun (WGS) entry which is preliminary data.</text>
</comment>
<dbReference type="CDD" id="cd04685">
    <property type="entry name" value="NUDIX_Hydrolase"/>
    <property type="match status" value="1"/>
</dbReference>
<proteinExistence type="predicted"/>
<dbReference type="PROSITE" id="PS51462">
    <property type="entry name" value="NUDIX"/>
    <property type="match status" value="1"/>
</dbReference>
<dbReference type="PANTHER" id="PTHR43046:SF14">
    <property type="entry name" value="MUTT_NUDIX FAMILY PROTEIN"/>
    <property type="match status" value="1"/>
</dbReference>
<reference evidence="4 5" key="1">
    <citation type="submission" date="2020-03" db="EMBL/GenBank/DDBJ databases">
        <title>WGS of actinomycetes isolated from Thailand.</title>
        <authorList>
            <person name="Thawai C."/>
        </authorList>
    </citation>
    <scope>NUCLEOTIDE SEQUENCE [LARGE SCALE GENOMIC DNA]</scope>
    <source>
        <strain evidence="4 5">FMUSA5-5</strain>
    </source>
</reference>
<dbReference type="InterPro" id="IPR000086">
    <property type="entry name" value="NUDIX_hydrolase_dom"/>
</dbReference>
<dbReference type="SUPFAM" id="SSF55811">
    <property type="entry name" value="Nudix"/>
    <property type="match status" value="1"/>
</dbReference>
<feature type="domain" description="Nudix hydrolase" evidence="3">
    <location>
        <begin position="5"/>
        <end position="149"/>
    </location>
</feature>
<dbReference type="EMBL" id="JAATEP010000022">
    <property type="protein sequence ID" value="NJP93476.1"/>
    <property type="molecule type" value="Genomic_DNA"/>
</dbReference>
<keyword evidence="2" id="KW-0378">Hydrolase</keyword>
<accession>A0ABX1B7M3</accession>
<organism evidence="4 5">
    <name type="scientific">Nonomuraea composti</name>
    <dbReference type="NCBI Taxonomy" id="2720023"/>
    <lineage>
        <taxon>Bacteria</taxon>
        <taxon>Bacillati</taxon>
        <taxon>Actinomycetota</taxon>
        <taxon>Actinomycetes</taxon>
        <taxon>Streptosporangiales</taxon>
        <taxon>Streptosporangiaceae</taxon>
        <taxon>Nonomuraea</taxon>
    </lineage>
</organism>
<gene>
    <name evidence="4" type="ORF">HCN51_29200</name>
</gene>
<dbReference type="PROSITE" id="PS00893">
    <property type="entry name" value="NUDIX_BOX"/>
    <property type="match status" value="1"/>
</dbReference>
<name>A0ABX1B7M3_9ACTN</name>
<evidence type="ECO:0000256" key="1">
    <source>
        <dbReference type="ARBA" id="ARBA00001946"/>
    </source>
</evidence>
<comment type="cofactor">
    <cofactor evidence="1">
        <name>Mg(2+)</name>
        <dbReference type="ChEBI" id="CHEBI:18420"/>
    </cofactor>
</comment>
<keyword evidence="5" id="KW-1185">Reference proteome</keyword>
<sequence length="175" mass="18890">MSAATARATARVLLVDPASRILLYRGRLLQVEHRPYACFTPGGGIDPGESASLAAARELREELGYAVTPEALGPVVAISEGGWAVGGRRFFSRDSYFLLRVDTGLRVDTSGMDEEEREATDRFQWWAPPELDTCPEPVVPRGLGPLVARLMSGDVPAAPVVLPWHLPDGGKPLRG</sequence>
<evidence type="ECO:0000313" key="5">
    <source>
        <dbReference type="Proteomes" id="UP000696294"/>
    </source>
</evidence>
<dbReference type="Gene3D" id="3.90.79.10">
    <property type="entry name" value="Nucleoside Triphosphate Pyrophosphohydrolase"/>
    <property type="match status" value="1"/>
</dbReference>
<dbReference type="PANTHER" id="PTHR43046">
    <property type="entry name" value="GDP-MANNOSE MANNOSYL HYDROLASE"/>
    <property type="match status" value="1"/>
</dbReference>
<dbReference type="InterPro" id="IPR015797">
    <property type="entry name" value="NUDIX_hydrolase-like_dom_sf"/>
</dbReference>
<dbReference type="Pfam" id="PF00293">
    <property type="entry name" value="NUDIX"/>
    <property type="match status" value="1"/>
</dbReference>